<accession>B4LY81</accession>
<proteinExistence type="inferred from homology"/>
<evidence type="ECO:0000313" key="4">
    <source>
        <dbReference type="EMBL" id="EDW67969.1"/>
    </source>
</evidence>
<dbReference type="Proteomes" id="UP000008792">
    <property type="component" value="Unassembled WGS sequence"/>
</dbReference>
<feature type="compositionally biased region" description="Basic and acidic residues" evidence="3">
    <location>
        <begin position="12"/>
        <end position="24"/>
    </location>
</feature>
<dbReference type="GO" id="GO:0005730">
    <property type="term" value="C:nucleolus"/>
    <property type="evidence" value="ECO:0007669"/>
    <property type="project" value="TreeGrafter"/>
</dbReference>
<dbReference type="Pfam" id="PF08243">
    <property type="entry name" value="SPT2"/>
    <property type="match status" value="1"/>
</dbReference>
<dbReference type="GO" id="GO:0042393">
    <property type="term" value="F:histone binding"/>
    <property type="evidence" value="ECO:0007669"/>
    <property type="project" value="TreeGrafter"/>
</dbReference>
<dbReference type="STRING" id="7244.B4LY81"/>
<dbReference type="GO" id="GO:0006360">
    <property type="term" value="P:transcription by RNA polymerase I"/>
    <property type="evidence" value="ECO:0007669"/>
    <property type="project" value="TreeGrafter"/>
</dbReference>
<dbReference type="eggNOG" id="ENOG502QWHS">
    <property type="taxonomic scope" value="Eukaryota"/>
</dbReference>
<dbReference type="AlphaFoldDB" id="B4LY81"/>
<dbReference type="GO" id="GO:0006334">
    <property type="term" value="P:nucleosome assembly"/>
    <property type="evidence" value="ECO:0007669"/>
    <property type="project" value="TreeGrafter"/>
</dbReference>
<comment type="similarity">
    <text evidence="1">Belongs to the SPT2 family.</text>
</comment>
<dbReference type="HOGENOM" id="CLU_757096_0_0_1"/>
<evidence type="ECO:0000256" key="1">
    <source>
        <dbReference type="ARBA" id="ARBA00006461"/>
    </source>
</evidence>
<dbReference type="PANTHER" id="PTHR22691">
    <property type="entry name" value="YEAST SPT2-RELATED"/>
    <property type="match status" value="1"/>
</dbReference>
<keyword evidence="5" id="KW-1185">Reference proteome</keyword>
<dbReference type="OrthoDB" id="6259853at2759"/>
<dbReference type="InParanoid" id="B4LY81"/>
<feature type="compositionally biased region" description="Basic and acidic residues" evidence="3">
    <location>
        <begin position="154"/>
        <end position="168"/>
    </location>
</feature>
<feature type="compositionally biased region" description="Low complexity" evidence="3">
    <location>
        <begin position="1"/>
        <end position="11"/>
    </location>
</feature>
<dbReference type="OMA" id="RKYMENA"/>
<feature type="compositionally biased region" description="Basic and acidic residues" evidence="3">
    <location>
        <begin position="129"/>
        <end position="138"/>
    </location>
</feature>
<protein>
    <submittedName>
        <fullName evidence="4">Uncharacterized protein</fullName>
    </submittedName>
</protein>
<dbReference type="SMR" id="B4LY81"/>
<feature type="region of interest" description="Disordered" evidence="3">
    <location>
        <begin position="1"/>
        <end position="35"/>
    </location>
</feature>
<dbReference type="InterPro" id="IPR013256">
    <property type="entry name" value="Chromatin_SPT2"/>
</dbReference>
<feature type="compositionally biased region" description="Polar residues" evidence="3">
    <location>
        <begin position="189"/>
        <end position="210"/>
    </location>
</feature>
<sequence>MLKVTKSTSKSVAKDLKSGDHLGGPDDPNFNDYGFVSPETDDLYRKYMEKAPAPHQLPILRAVPAKSTKSKPLRCKPAKEASRAGAYSTSKTIYDPEEERKLRENTQPKPKHKRAPQPAPMDFQALLKLAEKKQHEPIKIVTPPRKRPSSRLLTAKEKLELEERAQRQRERKRQTKLEAKGSQKPLGAGQTTSSIAAELNNSEGMSTCSKTSERIKQLSKNPTNGNNQNAPVVSSIPVTSAFLQAAAARRAVNPDGSLNKIALELKLENKQQNSNQDESDYDSDLNDFIDDSECQEDISAYIRNIFGYDKRKYRDRDLDDRRMESSFAQVEHEELISKRLGFQEDLEDMRMEALHKKMKVAKSIKS</sequence>
<evidence type="ECO:0000256" key="2">
    <source>
        <dbReference type="ARBA" id="ARBA00023054"/>
    </source>
</evidence>
<evidence type="ECO:0000256" key="3">
    <source>
        <dbReference type="SAM" id="MobiDB-lite"/>
    </source>
</evidence>
<name>B4LY81_DROVI</name>
<keyword evidence="2" id="KW-0175">Coiled coil</keyword>
<dbReference type="PANTHER" id="PTHR22691:SF8">
    <property type="entry name" value="PROTEIN SPT2 HOMOLOG"/>
    <property type="match status" value="1"/>
</dbReference>
<evidence type="ECO:0000313" key="5">
    <source>
        <dbReference type="Proteomes" id="UP000008792"/>
    </source>
</evidence>
<dbReference type="PhylomeDB" id="B4LY81"/>
<dbReference type="EMBL" id="CH940650">
    <property type="protein sequence ID" value="EDW67969.1"/>
    <property type="molecule type" value="Genomic_DNA"/>
</dbReference>
<gene>
    <name evidence="4" type="primary">Dvir\GJ22802</name>
    <name evidence="4" type="ORF">Dvir_GJ22802</name>
</gene>
<feature type="compositionally biased region" description="Polar residues" evidence="3">
    <location>
        <begin position="218"/>
        <end position="230"/>
    </location>
</feature>
<reference evidence="4 5" key="1">
    <citation type="journal article" date="2007" name="Nature">
        <title>Evolution of genes and genomes on the Drosophila phylogeny.</title>
        <authorList>
            <consortium name="Drosophila 12 Genomes Consortium"/>
            <person name="Clark A.G."/>
            <person name="Eisen M.B."/>
            <person name="Smith D.R."/>
            <person name="Bergman C.M."/>
            <person name="Oliver B."/>
            <person name="Markow T.A."/>
            <person name="Kaufman T.C."/>
            <person name="Kellis M."/>
            <person name="Gelbart W."/>
            <person name="Iyer V.N."/>
            <person name="Pollard D.A."/>
            <person name="Sackton T.B."/>
            <person name="Larracuente A.M."/>
            <person name="Singh N.D."/>
            <person name="Abad J.P."/>
            <person name="Abt D.N."/>
            <person name="Adryan B."/>
            <person name="Aguade M."/>
            <person name="Akashi H."/>
            <person name="Anderson W.W."/>
            <person name="Aquadro C.F."/>
            <person name="Ardell D.H."/>
            <person name="Arguello R."/>
            <person name="Artieri C.G."/>
            <person name="Barbash D.A."/>
            <person name="Barker D."/>
            <person name="Barsanti P."/>
            <person name="Batterham P."/>
            <person name="Batzoglou S."/>
            <person name="Begun D."/>
            <person name="Bhutkar A."/>
            <person name="Blanco E."/>
            <person name="Bosak S.A."/>
            <person name="Bradley R.K."/>
            <person name="Brand A.D."/>
            <person name="Brent M.R."/>
            <person name="Brooks A.N."/>
            <person name="Brown R.H."/>
            <person name="Butlin R.K."/>
            <person name="Caggese C."/>
            <person name="Calvi B.R."/>
            <person name="Bernardo de Carvalho A."/>
            <person name="Caspi A."/>
            <person name="Castrezana S."/>
            <person name="Celniker S.E."/>
            <person name="Chang J.L."/>
            <person name="Chapple C."/>
            <person name="Chatterji S."/>
            <person name="Chinwalla A."/>
            <person name="Civetta A."/>
            <person name="Clifton S.W."/>
            <person name="Comeron J.M."/>
            <person name="Costello J.C."/>
            <person name="Coyne J.A."/>
            <person name="Daub J."/>
            <person name="David R.G."/>
            <person name="Delcher A.L."/>
            <person name="Delehaunty K."/>
            <person name="Do C.B."/>
            <person name="Ebling H."/>
            <person name="Edwards K."/>
            <person name="Eickbush T."/>
            <person name="Evans J.D."/>
            <person name="Filipski A."/>
            <person name="Findeiss S."/>
            <person name="Freyhult E."/>
            <person name="Fulton L."/>
            <person name="Fulton R."/>
            <person name="Garcia A.C."/>
            <person name="Gardiner A."/>
            <person name="Garfield D.A."/>
            <person name="Garvin B.E."/>
            <person name="Gibson G."/>
            <person name="Gilbert D."/>
            <person name="Gnerre S."/>
            <person name="Godfrey J."/>
            <person name="Good R."/>
            <person name="Gotea V."/>
            <person name="Gravely B."/>
            <person name="Greenberg A.J."/>
            <person name="Griffiths-Jones S."/>
            <person name="Gross S."/>
            <person name="Guigo R."/>
            <person name="Gustafson E.A."/>
            <person name="Haerty W."/>
            <person name="Hahn M.W."/>
            <person name="Halligan D.L."/>
            <person name="Halpern A.L."/>
            <person name="Halter G.M."/>
            <person name="Han M.V."/>
            <person name="Heger A."/>
            <person name="Hillier L."/>
            <person name="Hinrichs A.S."/>
            <person name="Holmes I."/>
            <person name="Hoskins R.A."/>
            <person name="Hubisz M.J."/>
            <person name="Hultmark D."/>
            <person name="Huntley M.A."/>
            <person name="Jaffe D.B."/>
            <person name="Jagadeeshan S."/>
            <person name="Jeck W.R."/>
            <person name="Johnson J."/>
            <person name="Jones C.D."/>
            <person name="Jordan W.C."/>
            <person name="Karpen G.H."/>
            <person name="Kataoka E."/>
            <person name="Keightley P.D."/>
            <person name="Kheradpour P."/>
            <person name="Kirkness E.F."/>
            <person name="Koerich L.B."/>
            <person name="Kristiansen K."/>
            <person name="Kudrna D."/>
            <person name="Kulathinal R.J."/>
            <person name="Kumar S."/>
            <person name="Kwok R."/>
            <person name="Lander E."/>
            <person name="Langley C.H."/>
            <person name="Lapoint R."/>
            <person name="Lazzaro B.P."/>
            <person name="Lee S.J."/>
            <person name="Levesque L."/>
            <person name="Li R."/>
            <person name="Lin C.F."/>
            <person name="Lin M.F."/>
            <person name="Lindblad-Toh K."/>
            <person name="Llopart A."/>
            <person name="Long M."/>
            <person name="Low L."/>
            <person name="Lozovsky E."/>
            <person name="Lu J."/>
            <person name="Luo M."/>
            <person name="Machado C.A."/>
            <person name="Makalowski W."/>
            <person name="Marzo M."/>
            <person name="Matsuda M."/>
            <person name="Matzkin L."/>
            <person name="McAllister B."/>
            <person name="McBride C.S."/>
            <person name="McKernan B."/>
            <person name="McKernan K."/>
            <person name="Mendez-Lago M."/>
            <person name="Minx P."/>
            <person name="Mollenhauer M.U."/>
            <person name="Montooth K."/>
            <person name="Mount S.M."/>
            <person name="Mu X."/>
            <person name="Myers E."/>
            <person name="Negre B."/>
            <person name="Newfeld S."/>
            <person name="Nielsen R."/>
            <person name="Noor M.A."/>
            <person name="O'Grady P."/>
            <person name="Pachter L."/>
            <person name="Papaceit M."/>
            <person name="Parisi M.J."/>
            <person name="Parisi M."/>
            <person name="Parts L."/>
            <person name="Pedersen J.S."/>
            <person name="Pesole G."/>
            <person name="Phillippy A.M."/>
            <person name="Ponting C.P."/>
            <person name="Pop M."/>
            <person name="Porcelli D."/>
            <person name="Powell J.R."/>
            <person name="Prohaska S."/>
            <person name="Pruitt K."/>
            <person name="Puig M."/>
            <person name="Quesneville H."/>
            <person name="Ram K.R."/>
            <person name="Rand D."/>
            <person name="Rasmussen M.D."/>
            <person name="Reed L.K."/>
            <person name="Reenan R."/>
            <person name="Reily A."/>
            <person name="Remington K.A."/>
            <person name="Rieger T.T."/>
            <person name="Ritchie M.G."/>
            <person name="Robin C."/>
            <person name="Rogers Y.H."/>
            <person name="Rohde C."/>
            <person name="Rozas J."/>
            <person name="Rubenfield M.J."/>
            <person name="Ruiz A."/>
            <person name="Russo S."/>
            <person name="Salzberg S.L."/>
            <person name="Sanchez-Gracia A."/>
            <person name="Saranga D.J."/>
            <person name="Sato H."/>
            <person name="Schaeffer S.W."/>
            <person name="Schatz M.C."/>
            <person name="Schlenke T."/>
            <person name="Schwartz R."/>
            <person name="Segarra C."/>
            <person name="Singh R.S."/>
            <person name="Sirot L."/>
            <person name="Sirota M."/>
            <person name="Sisneros N.B."/>
            <person name="Smith C.D."/>
            <person name="Smith T.F."/>
            <person name="Spieth J."/>
            <person name="Stage D.E."/>
            <person name="Stark A."/>
            <person name="Stephan W."/>
            <person name="Strausberg R.L."/>
            <person name="Strempel S."/>
            <person name="Sturgill D."/>
            <person name="Sutton G."/>
            <person name="Sutton G.G."/>
            <person name="Tao W."/>
            <person name="Teichmann S."/>
            <person name="Tobari Y.N."/>
            <person name="Tomimura Y."/>
            <person name="Tsolas J.M."/>
            <person name="Valente V.L."/>
            <person name="Venter E."/>
            <person name="Venter J.C."/>
            <person name="Vicario S."/>
            <person name="Vieira F.G."/>
            <person name="Vilella A.J."/>
            <person name="Villasante A."/>
            <person name="Walenz B."/>
            <person name="Wang J."/>
            <person name="Wasserman M."/>
            <person name="Watts T."/>
            <person name="Wilson D."/>
            <person name="Wilson R.K."/>
            <person name="Wing R.A."/>
            <person name="Wolfner M.F."/>
            <person name="Wong A."/>
            <person name="Wong G.K."/>
            <person name="Wu C.I."/>
            <person name="Wu G."/>
            <person name="Yamamoto D."/>
            <person name="Yang H.P."/>
            <person name="Yang S.P."/>
            <person name="Yorke J.A."/>
            <person name="Yoshida K."/>
            <person name="Zdobnov E."/>
            <person name="Zhang P."/>
            <person name="Zhang Y."/>
            <person name="Zimin A.V."/>
            <person name="Baldwin J."/>
            <person name="Abdouelleil A."/>
            <person name="Abdulkadir J."/>
            <person name="Abebe A."/>
            <person name="Abera B."/>
            <person name="Abreu J."/>
            <person name="Acer S.C."/>
            <person name="Aftuck L."/>
            <person name="Alexander A."/>
            <person name="An P."/>
            <person name="Anderson E."/>
            <person name="Anderson S."/>
            <person name="Arachi H."/>
            <person name="Azer M."/>
            <person name="Bachantsang P."/>
            <person name="Barry A."/>
            <person name="Bayul T."/>
            <person name="Berlin A."/>
            <person name="Bessette D."/>
            <person name="Bloom T."/>
            <person name="Blye J."/>
            <person name="Boguslavskiy L."/>
            <person name="Bonnet C."/>
            <person name="Boukhgalter B."/>
            <person name="Bourzgui I."/>
            <person name="Brown A."/>
            <person name="Cahill P."/>
            <person name="Channer S."/>
            <person name="Cheshatsang Y."/>
            <person name="Chuda L."/>
            <person name="Citroen M."/>
            <person name="Collymore A."/>
            <person name="Cooke P."/>
            <person name="Costello M."/>
            <person name="D'Aco K."/>
            <person name="Daza R."/>
            <person name="De Haan G."/>
            <person name="DeGray S."/>
            <person name="DeMaso C."/>
            <person name="Dhargay N."/>
            <person name="Dooley K."/>
            <person name="Dooley E."/>
            <person name="Doricent M."/>
            <person name="Dorje P."/>
            <person name="Dorjee K."/>
            <person name="Dupes A."/>
            <person name="Elong R."/>
            <person name="Falk J."/>
            <person name="Farina A."/>
            <person name="Faro S."/>
            <person name="Ferguson D."/>
            <person name="Fisher S."/>
            <person name="Foley C.D."/>
            <person name="Franke A."/>
            <person name="Friedrich D."/>
            <person name="Gadbois L."/>
            <person name="Gearin G."/>
            <person name="Gearin C.R."/>
            <person name="Giannoukos G."/>
            <person name="Goode T."/>
            <person name="Graham J."/>
            <person name="Grandbois E."/>
            <person name="Grewal S."/>
            <person name="Gyaltsen K."/>
            <person name="Hafez N."/>
            <person name="Hagos B."/>
            <person name="Hall J."/>
            <person name="Henson C."/>
            <person name="Hollinger A."/>
            <person name="Honan T."/>
            <person name="Huard M.D."/>
            <person name="Hughes L."/>
            <person name="Hurhula B."/>
            <person name="Husby M.E."/>
            <person name="Kamat A."/>
            <person name="Kanga B."/>
            <person name="Kashin S."/>
            <person name="Khazanovich D."/>
            <person name="Kisner P."/>
            <person name="Lance K."/>
            <person name="Lara M."/>
            <person name="Lee W."/>
            <person name="Lennon N."/>
            <person name="Letendre F."/>
            <person name="LeVine R."/>
            <person name="Lipovsky A."/>
            <person name="Liu X."/>
            <person name="Liu J."/>
            <person name="Liu S."/>
            <person name="Lokyitsang T."/>
            <person name="Lokyitsang Y."/>
            <person name="Lubonja R."/>
            <person name="Lui A."/>
            <person name="MacDonald P."/>
            <person name="Magnisalis V."/>
            <person name="Maru K."/>
            <person name="Matthews C."/>
            <person name="McCusker W."/>
            <person name="McDonough S."/>
            <person name="Mehta T."/>
            <person name="Meldrim J."/>
            <person name="Meneus L."/>
            <person name="Mihai O."/>
            <person name="Mihalev A."/>
            <person name="Mihova T."/>
            <person name="Mittelman R."/>
            <person name="Mlenga V."/>
            <person name="Montmayeur A."/>
            <person name="Mulrain L."/>
            <person name="Navidi A."/>
            <person name="Naylor J."/>
            <person name="Negash T."/>
            <person name="Nguyen T."/>
            <person name="Nguyen N."/>
            <person name="Nicol R."/>
            <person name="Norbu C."/>
            <person name="Norbu N."/>
            <person name="Novod N."/>
            <person name="O'Neill B."/>
            <person name="Osman S."/>
            <person name="Markiewicz E."/>
            <person name="Oyono O.L."/>
            <person name="Patti C."/>
            <person name="Phunkhang P."/>
            <person name="Pierre F."/>
            <person name="Priest M."/>
            <person name="Raghuraman S."/>
            <person name="Rege F."/>
            <person name="Reyes R."/>
            <person name="Rise C."/>
            <person name="Rogov P."/>
            <person name="Ross K."/>
            <person name="Ryan E."/>
            <person name="Settipalli S."/>
            <person name="Shea T."/>
            <person name="Sherpa N."/>
            <person name="Shi L."/>
            <person name="Shih D."/>
            <person name="Sparrow T."/>
            <person name="Spaulding J."/>
            <person name="Stalker J."/>
            <person name="Stange-Thomann N."/>
            <person name="Stavropoulos S."/>
            <person name="Stone C."/>
            <person name="Strader C."/>
            <person name="Tesfaye S."/>
            <person name="Thomson T."/>
            <person name="Thoulutsang Y."/>
            <person name="Thoulutsang D."/>
            <person name="Topham K."/>
            <person name="Topping I."/>
            <person name="Tsamla T."/>
            <person name="Vassiliev H."/>
            <person name="Vo A."/>
            <person name="Wangchuk T."/>
            <person name="Wangdi T."/>
            <person name="Weiand M."/>
            <person name="Wilkinson J."/>
            <person name="Wilson A."/>
            <person name="Yadav S."/>
            <person name="Young G."/>
            <person name="Yu Q."/>
            <person name="Zembek L."/>
            <person name="Zhong D."/>
            <person name="Zimmer A."/>
            <person name="Zwirko Z."/>
            <person name="Jaffe D.B."/>
            <person name="Alvarez P."/>
            <person name="Brockman W."/>
            <person name="Butler J."/>
            <person name="Chin C."/>
            <person name="Gnerre S."/>
            <person name="Grabherr M."/>
            <person name="Kleber M."/>
            <person name="Mauceli E."/>
            <person name="MacCallum I."/>
        </authorList>
    </citation>
    <scope>NUCLEOTIDE SEQUENCE [LARGE SCALE GENOMIC DNA]</scope>
    <source>
        <strain evidence="5">Tucson 15010-1051.87</strain>
    </source>
</reference>
<organism evidence="4 5">
    <name type="scientific">Drosophila virilis</name>
    <name type="common">Fruit fly</name>
    <dbReference type="NCBI Taxonomy" id="7244"/>
    <lineage>
        <taxon>Eukaryota</taxon>
        <taxon>Metazoa</taxon>
        <taxon>Ecdysozoa</taxon>
        <taxon>Arthropoda</taxon>
        <taxon>Hexapoda</taxon>
        <taxon>Insecta</taxon>
        <taxon>Pterygota</taxon>
        <taxon>Neoptera</taxon>
        <taxon>Endopterygota</taxon>
        <taxon>Diptera</taxon>
        <taxon>Brachycera</taxon>
        <taxon>Muscomorpha</taxon>
        <taxon>Ephydroidea</taxon>
        <taxon>Drosophilidae</taxon>
        <taxon>Drosophila</taxon>
    </lineage>
</organism>
<dbReference type="SMART" id="SM00784">
    <property type="entry name" value="SPT2"/>
    <property type="match status" value="1"/>
</dbReference>
<dbReference type="GO" id="GO:0003677">
    <property type="term" value="F:DNA binding"/>
    <property type="evidence" value="ECO:0007669"/>
    <property type="project" value="TreeGrafter"/>
</dbReference>
<feature type="region of interest" description="Disordered" evidence="3">
    <location>
        <begin position="62"/>
        <end position="230"/>
    </location>
</feature>